<sequence length="245" mass="27796">SSVFVPVLYDGVWTLEGFNWVFDSSKSKTLILDIDCTLKKLREVLHEELEVDPLVYELKLEVLYMYMKGTKFPPEVLVKDSQLRVFLSMKAKMSVDNLLPLFVTKVKKNVNLEQTPRNVTPRSVVGTFVPETDLVVGLDEQVGTNVDDERVGIEFHHSDEFDAPFYDNDPVVDLGVEDDVATDVPPLRMELTPSNQVERQRRPPVVRIAKHQELVAVGQVLLIVLLYLNLKFLLNSNLLCGQGKT</sequence>
<name>U5CKF4_AMBTC</name>
<evidence type="ECO:0000313" key="2">
    <source>
        <dbReference type="Proteomes" id="UP000017836"/>
    </source>
</evidence>
<protein>
    <submittedName>
        <fullName evidence="1">Uncharacterized protein</fullName>
    </submittedName>
</protein>
<dbReference type="AlphaFoldDB" id="U5CKF4"/>
<dbReference type="Proteomes" id="UP000017836">
    <property type="component" value="Unassembled WGS sequence"/>
</dbReference>
<proteinExistence type="predicted"/>
<accession>U5CKF4</accession>
<gene>
    <name evidence="1" type="ORF">AMTR_s05635p00003210</name>
</gene>
<dbReference type="Gramene" id="ERM93390">
    <property type="protein sequence ID" value="ERM93390"/>
    <property type="gene ID" value="AMTR_s05635p00003210"/>
</dbReference>
<feature type="non-terminal residue" evidence="1">
    <location>
        <position position="1"/>
    </location>
</feature>
<reference evidence="2" key="1">
    <citation type="journal article" date="2013" name="Science">
        <title>The Amborella genome and the evolution of flowering plants.</title>
        <authorList>
            <consortium name="Amborella Genome Project"/>
        </authorList>
    </citation>
    <scope>NUCLEOTIDE SEQUENCE [LARGE SCALE GENOMIC DNA]</scope>
</reference>
<keyword evidence="2" id="KW-1185">Reference proteome</keyword>
<dbReference type="HOGENOM" id="CLU_1135939_0_0_1"/>
<dbReference type="EMBL" id="KI397794">
    <property type="protein sequence ID" value="ERM93390.1"/>
    <property type="molecule type" value="Genomic_DNA"/>
</dbReference>
<evidence type="ECO:0000313" key="1">
    <source>
        <dbReference type="EMBL" id="ERM93390.1"/>
    </source>
</evidence>
<organism evidence="1 2">
    <name type="scientific">Amborella trichopoda</name>
    <dbReference type="NCBI Taxonomy" id="13333"/>
    <lineage>
        <taxon>Eukaryota</taxon>
        <taxon>Viridiplantae</taxon>
        <taxon>Streptophyta</taxon>
        <taxon>Embryophyta</taxon>
        <taxon>Tracheophyta</taxon>
        <taxon>Spermatophyta</taxon>
        <taxon>Magnoliopsida</taxon>
        <taxon>Amborellales</taxon>
        <taxon>Amborellaceae</taxon>
        <taxon>Amborella</taxon>
    </lineage>
</organism>